<sequence>MVSAKRKGLEGEDDSASHRQKMAPGRKRGAKKPKTQSSAPAQSTSAAADGSELPQTHASVAFSDQELQSPETPTPQPSKFWTNELRIALLVAVLKELDQTISEKIWHQVAETLRPMKPNISWNGARAPHYPGEDEKLRASRISHRRGGNCPNTLEVLQQLIAHSQTTSKVSLNLVAVLPAKASVASQQILASFGPGVQLGHCIYREQFSEPASSYIIKSQASGSRTIVNYNELPEMTIEEFTAIADKIGSTATWFHFEGRIPEVTLACMRYLRRCYPSIQISVEVEKPARHGLQELAIEADVVFYSKSWAQGQGYASAEECLQKQQPMTTNASFLCCTWGDEGAVALDTKTGELFQSPAYAAPDLKVVE</sequence>
<dbReference type="AlphaFoldDB" id="A0A8H4HMT1"/>
<name>A0A8H4HMT1_ASPFM</name>
<reference evidence="2" key="1">
    <citation type="submission" date="2021-08" db="EMBL/GenBank/DDBJ databases">
        <title>Global Aspergillus fumigatus from environmental and clinical sources.</title>
        <authorList>
            <person name="Barber A."/>
            <person name="Sae-Ong T."/>
        </authorList>
    </citation>
    <scope>NUCLEOTIDE SEQUENCE</scope>
    <source>
        <strain evidence="2">NRZ-2016-071</strain>
    </source>
</reference>
<gene>
    <name evidence="2" type="ORF">KXV57_000339</name>
</gene>
<dbReference type="Proteomes" id="UP000813423">
    <property type="component" value="Unassembled WGS sequence"/>
</dbReference>
<dbReference type="Gene3D" id="3.40.1190.20">
    <property type="match status" value="1"/>
</dbReference>
<evidence type="ECO:0000256" key="1">
    <source>
        <dbReference type="SAM" id="MobiDB-lite"/>
    </source>
</evidence>
<dbReference type="InterPro" id="IPR052562">
    <property type="entry name" value="Ketohexokinase-related"/>
</dbReference>
<feature type="region of interest" description="Disordered" evidence="1">
    <location>
        <begin position="1"/>
        <end position="56"/>
    </location>
</feature>
<feature type="compositionally biased region" description="Low complexity" evidence="1">
    <location>
        <begin position="35"/>
        <end position="48"/>
    </location>
</feature>
<protein>
    <submittedName>
        <fullName evidence="2">Uncharacterized protein</fullName>
    </submittedName>
</protein>
<dbReference type="SUPFAM" id="SSF53613">
    <property type="entry name" value="Ribokinase-like"/>
    <property type="match status" value="1"/>
</dbReference>
<evidence type="ECO:0000313" key="2">
    <source>
        <dbReference type="EMBL" id="KAH1909924.1"/>
    </source>
</evidence>
<dbReference type="InterPro" id="IPR029056">
    <property type="entry name" value="Ribokinase-like"/>
</dbReference>
<feature type="compositionally biased region" description="Basic residues" evidence="1">
    <location>
        <begin position="18"/>
        <end position="34"/>
    </location>
</feature>
<organism evidence="2 3">
    <name type="scientific">Aspergillus fumigatus</name>
    <name type="common">Neosartorya fumigata</name>
    <dbReference type="NCBI Taxonomy" id="746128"/>
    <lineage>
        <taxon>Eukaryota</taxon>
        <taxon>Fungi</taxon>
        <taxon>Dikarya</taxon>
        <taxon>Ascomycota</taxon>
        <taxon>Pezizomycotina</taxon>
        <taxon>Eurotiomycetes</taxon>
        <taxon>Eurotiomycetidae</taxon>
        <taxon>Eurotiales</taxon>
        <taxon>Aspergillaceae</taxon>
        <taxon>Aspergillus</taxon>
        <taxon>Aspergillus subgen. Fumigati</taxon>
    </lineage>
</organism>
<evidence type="ECO:0000313" key="3">
    <source>
        <dbReference type="Proteomes" id="UP000813423"/>
    </source>
</evidence>
<dbReference type="PANTHER" id="PTHR42774:SF3">
    <property type="entry name" value="KETOHEXOKINASE"/>
    <property type="match status" value="1"/>
</dbReference>
<proteinExistence type="predicted"/>
<dbReference type="PANTHER" id="PTHR42774">
    <property type="entry name" value="PHOSPHOTRANSFERASE SYSTEM TRANSPORT PROTEIN"/>
    <property type="match status" value="1"/>
</dbReference>
<accession>A0A8H4HMT1</accession>
<comment type="caution">
    <text evidence="2">The sequence shown here is derived from an EMBL/GenBank/DDBJ whole genome shotgun (WGS) entry which is preliminary data.</text>
</comment>
<dbReference type="EMBL" id="JAIBSC010000010">
    <property type="protein sequence ID" value="KAH1909924.1"/>
    <property type="molecule type" value="Genomic_DNA"/>
</dbReference>